<protein>
    <submittedName>
        <fullName evidence="4">TetR/AcrR family transcriptional regulator</fullName>
    </submittedName>
</protein>
<dbReference type="GO" id="GO:0003677">
    <property type="term" value="F:DNA binding"/>
    <property type="evidence" value="ECO:0007669"/>
    <property type="project" value="UniProtKB-UniRule"/>
</dbReference>
<dbReference type="PANTHER" id="PTHR43479:SF11">
    <property type="entry name" value="ACREF_ENVCD OPERON REPRESSOR-RELATED"/>
    <property type="match status" value="1"/>
</dbReference>
<dbReference type="RefSeq" id="WP_244719936.1">
    <property type="nucleotide sequence ID" value="NZ_JALIRP010000001.1"/>
</dbReference>
<dbReference type="PRINTS" id="PR00455">
    <property type="entry name" value="HTHTETR"/>
</dbReference>
<evidence type="ECO:0000259" key="3">
    <source>
        <dbReference type="PROSITE" id="PS50977"/>
    </source>
</evidence>
<dbReference type="InterPro" id="IPR050624">
    <property type="entry name" value="HTH-type_Tx_Regulator"/>
</dbReference>
<dbReference type="EMBL" id="JALIRP010000001">
    <property type="protein sequence ID" value="MCJ8010792.1"/>
    <property type="molecule type" value="Genomic_DNA"/>
</dbReference>
<dbReference type="AlphaFoldDB" id="A0A9X1WK35"/>
<organism evidence="4 5">
    <name type="scientific">Paenibacillus mangrovi</name>
    <dbReference type="NCBI Taxonomy" id="2931978"/>
    <lineage>
        <taxon>Bacteria</taxon>
        <taxon>Bacillati</taxon>
        <taxon>Bacillota</taxon>
        <taxon>Bacilli</taxon>
        <taxon>Bacillales</taxon>
        <taxon>Paenibacillaceae</taxon>
        <taxon>Paenibacillus</taxon>
    </lineage>
</organism>
<comment type="caution">
    <text evidence="4">The sequence shown here is derived from an EMBL/GenBank/DDBJ whole genome shotgun (WGS) entry which is preliminary data.</text>
</comment>
<dbReference type="Pfam" id="PF00440">
    <property type="entry name" value="TetR_N"/>
    <property type="match status" value="1"/>
</dbReference>
<evidence type="ECO:0000256" key="2">
    <source>
        <dbReference type="PROSITE-ProRule" id="PRU00335"/>
    </source>
</evidence>
<evidence type="ECO:0000313" key="5">
    <source>
        <dbReference type="Proteomes" id="UP001139347"/>
    </source>
</evidence>
<dbReference type="InterPro" id="IPR009057">
    <property type="entry name" value="Homeodomain-like_sf"/>
</dbReference>
<sequence>MARNKYPEQTVEHILSVSAKLFTEKGFDKTSIQDIIQELGMSKGAVYHHFKSKDEILEAVMRQHFDRAASRLDELVANTQAVNAREKLIGILENSVADPKIHAIDRILSAQIKNPQFVVAGIQDGVNKDAAIIAKIMKEGQLDGSIITDYPVECAEVFMMLVNIWANPILFNRTLPETIRRLRFMQHMMKQLGVDIVSDTLIQHIIDHHAEIDGYQ</sequence>
<accession>A0A9X1WK35</accession>
<dbReference type="PANTHER" id="PTHR43479">
    <property type="entry name" value="ACREF/ENVCD OPERON REPRESSOR-RELATED"/>
    <property type="match status" value="1"/>
</dbReference>
<keyword evidence="5" id="KW-1185">Reference proteome</keyword>
<evidence type="ECO:0000256" key="1">
    <source>
        <dbReference type="ARBA" id="ARBA00023125"/>
    </source>
</evidence>
<feature type="domain" description="HTH tetR-type" evidence="3">
    <location>
        <begin position="8"/>
        <end position="68"/>
    </location>
</feature>
<dbReference type="SUPFAM" id="SSF46689">
    <property type="entry name" value="Homeodomain-like"/>
    <property type="match status" value="1"/>
</dbReference>
<feature type="DNA-binding region" description="H-T-H motif" evidence="2">
    <location>
        <begin position="31"/>
        <end position="50"/>
    </location>
</feature>
<proteinExistence type="predicted"/>
<dbReference type="Proteomes" id="UP001139347">
    <property type="component" value="Unassembled WGS sequence"/>
</dbReference>
<keyword evidence="1 2" id="KW-0238">DNA-binding</keyword>
<dbReference type="Gene3D" id="1.10.357.10">
    <property type="entry name" value="Tetracycline Repressor, domain 2"/>
    <property type="match status" value="1"/>
</dbReference>
<reference evidence="4" key="1">
    <citation type="submission" date="2022-04" db="EMBL/GenBank/DDBJ databases">
        <title>Paenibacillus mangrovi sp. nov., a novel endophytic bacterium isolated from bark of Kandelia candel.</title>
        <authorList>
            <person name="Tuo L."/>
        </authorList>
    </citation>
    <scope>NUCLEOTIDE SEQUENCE</scope>
    <source>
        <strain evidence="4">KQZ6P-2</strain>
    </source>
</reference>
<name>A0A9X1WK35_9BACL</name>
<dbReference type="PROSITE" id="PS50977">
    <property type="entry name" value="HTH_TETR_2"/>
    <property type="match status" value="1"/>
</dbReference>
<dbReference type="InterPro" id="IPR001647">
    <property type="entry name" value="HTH_TetR"/>
</dbReference>
<gene>
    <name evidence="4" type="ORF">MUG84_03415</name>
</gene>
<evidence type="ECO:0000313" key="4">
    <source>
        <dbReference type="EMBL" id="MCJ8010792.1"/>
    </source>
</evidence>